<organism evidence="3">
    <name type="scientific">Bellilinea caldifistulae</name>
    <dbReference type="NCBI Taxonomy" id="360411"/>
    <lineage>
        <taxon>Bacteria</taxon>
        <taxon>Bacillati</taxon>
        <taxon>Chloroflexota</taxon>
        <taxon>Anaerolineae</taxon>
        <taxon>Anaerolineales</taxon>
        <taxon>Anaerolineaceae</taxon>
        <taxon>Bellilinea</taxon>
    </lineage>
</organism>
<accession>A0A7C4KZ16</accession>
<dbReference type="EMBL" id="DSXR01000058">
    <property type="protein sequence ID" value="HGS87179.1"/>
    <property type="molecule type" value="Genomic_DNA"/>
</dbReference>
<dbReference type="InterPro" id="IPR016181">
    <property type="entry name" value="Acyl_CoA_acyltransferase"/>
</dbReference>
<evidence type="ECO:0000259" key="2">
    <source>
        <dbReference type="PROSITE" id="PS51186"/>
    </source>
</evidence>
<dbReference type="CDD" id="cd04301">
    <property type="entry name" value="NAT_SF"/>
    <property type="match status" value="1"/>
</dbReference>
<feature type="region of interest" description="Disordered" evidence="1">
    <location>
        <begin position="44"/>
        <end position="73"/>
    </location>
</feature>
<sequence>MEFLSGGGVWPAGQRTASRYQFSGHSAGRSRALDRRQFWPRSGFDRPAGDAARRRVDCDVDQNNAGKSNPADRSGRLSKNGIYLVITIRPALENDLADLCQCFPIHCQTLREAVQFQTAYLGICDGETAGFAIFDYSFFHLGFLSLLFVLPKYRHRGVASALMHFLELNCTTPKLFTSTNLSNLPMQALLVKRGYVLAGIIHHLDEGDPELVYVKILNNPSFNG</sequence>
<dbReference type="InterPro" id="IPR000182">
    <property type="entry name" value="GNAT_dom"/>
</dbReference>
<name>A0A7C4KZ16_9CHLR</name>
<feature type="domain" description="N-acetyltransferase" evidence="2">
    <location>
        <begin position="86"/>
        <end position="218"/>
    </location>
</feature>
<dbReference type="PROSITE" id="PS51186">
    <property type="entry name" value="GNAT"/>
    <property type="match status" value="1"/>
</dbReference>
<feature type="compositionally biased region" description="Basic and acidic residues" evidence="1">
    <location>
        <begin position="44"/>
        <end position="58"/>
    </location>
</feature>
<gene>
    <name evidence="3" type="ORF">ENT17_06115</name>
</gene>
<dbReference type="GO" id="GO:0016747">
    <property type="term" value="F:acyltransferase activity, transferring groups other than amino-acyl groups"/>
    <property type="evidence" value="ECO:0007669"/>
    <property type="project" value="InterPro"/>
</dbReference>
<protein>
    <submittedName>
        <fullName evidence="3">GNAT family N-acetyltransferase</fullName>
    </submittedName>
</protein>
<dbReference type="AlphaFoldDB" id="A0A7C4KZ16"/>
<reference evidence="3" key="1">
    <citation type="journal article" date="2020" name="mSystems">
        <title>Genome- and Community-Level Interaction Insights into Carbon Utilization and Element Cycling Functions of Hydrothermarchaeota in Hydrothermal Sediment.</title>
        <authorList>
            <person name="Zhou Z."/>
            <person name="Liu Y."/>
            <person name="Xu W."/>
            <person name="Pan J."/>
            <person name="Luo Z.H."/>
            <person name="Li M."/>
        </authorList>
    </citation>
    <scope>NUCLEOTIDE SEQUENCE [LARGE SCALE GENOMIC DNA]</scope>
    <source>
        <strain evidence="3">SpSt-556</strain>
    </source>
</reference>
<evidence type="ECO:0000256" key="1">
    <source>
        <dbReference type="SAM" id="MobiDB-lite"/>
    </source>
</evidence>
<comment type="caution">
    <text evidence="3">The sequence shown here is derived from an EMBL/GenBank/DDBJ whole genome shotgun (WGS) entry which is preliminary data.</text>
</comment>
<dbReference type="Gene3D" id="3.40.630.30">
    <property type="match status" value="1"/>
</dbReference>
<dbReference type="Pfam" id="PF00583">
    <property type="entry name" value="Acetyltransf_1"/>
    <property type="match status" value="1"/>
</dbReference>
<evidence type="ECO:0000313" key="3">
    <source>
        <dbReference type="EMBL" id="HGS87179.1"/>
    </source>
</evidence>
<dbReference type="SUPFAM" id="SSF55729">
    <property type="entry name" value="Acyl-CoA N-acyltransferases (Nat)"/>
    <property type="match status" value="1"/>
</dbReference>
<keyword evidence="3" id="KW-0808">Transferase</keyword>
<proteinExistence type="predicted"/>